<gene>
    <name evidence="1" type="ORF">GLW07_08780</name>
</gene>
<evidence type="ECO:0000313" key="2">
    <source>
        <dbReference type="Proteomes" id="UP000447833"/>
    </source>
</evidence>
<dbReference type="InterPro" id="IPR007344">
    <property type="entry name" value="GrpB/CoaE"/>
</dbReference>
<protein>
    <submittedName>
        <fullName evidence="1">GrpB family protein</fullName>
    </submittedName>
</protein>
<reference evidence="1 2" key="1">
    <citation type="submission" date="2019-11" db="EMBL/GenBank/DDBJ databases">
        <title>Genome sequences of 17 halophilic strains isolated from different environments.</title>
        <authorList>
            <person name="Furrow R.E."/>
        </authorList>
    </citation>
    <scope>NUCLEOTIDE SEQUENCE [LARGE SCALE GENOMIC DNA]</scope>
    <source>
        <strain evidence="1 2">22506_14_FS</strain>
    </source>
</reference>
<dbReference type="Gene3D" id="3.30.460.10">
    <property type="entry name" value="Beta Polymerase, domain 2"/>
    <property type="match status" value="1"/>
</dbReference>
<dbReference type="RefSeq" id="WP_160919160.1">
    <property type="nucleotide sequence ID" value="NZ_WMEY01000002.1"/>
</dbReference>
<proteinExistence type="predicted"/>
<dbReference type="EMBL" id="WMEY01000002">
    <property type="protein sequence ID" value="MYL63446.1"/>
    <property type="molecule type" value="Genomic_DNA"/>
</dbReference>
<evidence type="ECO:0000313" key="1">
    <source>
        <dbReference type="EMBL" id="MYL63446.1"/>
    </source>
</evidence>
<dbReference type="PANTHER" id="PTHR34822:SF1">
    <property type="entry name" value="GRPB FAMILY PROTEIN"/>
    <property type="match status" value="1"/>
</dbReference>
<dbReference type="AlphaFoldDB" id="A0A845EY56"/>
<dbReference type="SUPFAM" id="SSF81301">
    <property type="entry name" value="Nucleotidyltransferase"/>
    <property type="match status" value="1"/>
</dbReference>
<dbReference type="Proteomes" id="UP000447833">
    <property type="component" value="Unassembled WGS sequence"/>
</dbReference>
<sequence length="177" mass="20554">MLSEIEIYEYDEQWSKSFRLLKQVIELNLTDLVIKVEHVGSTAVKGLGAKPILDIDIVIKSYDVLPAVIQRLEKIGYFHQEVWSIEGREAFGRKDTLTPWDGNNTIWMEHHLYVCNQDSNELARHIAFRDYLRSNPEAVAEYDRIKRNIANRATDRADYTIGKTDFITKILERAIGE</sequence>
<name>A0A845EY56_9BACL</name>
<organism evidence="1 2">
    <name type="scientific">Guptibacillus hwajinpoensis</name>
    <dbReference type="NCBI Taxonomy" id="208199"/>
    <lineage>
        <taxon>Bacteria</taxon>
        <taxon>Bacillati</taxon>
        <taxon>Bacillota</taxon>
        <taxon>Bacilli</taxon>
        <taxon>Bacillales</taxon>
        <taxon>Guptibacillaceae</taxon>
        <taxon>Guptibacillus</taxon>
    </lineage>
</organism>
<accession>A0A845EY56</accession>
<dbReference type="Pfam" id="PF04229">
    <property type="entry name" value="GrpB"/>
    <property type="match status" value="1"/>
</dbReference>
<dbReference type="InterPro" id="IPR043519">
    <property type="entry name" value="NT_sf"/>
</dbReference>
<comment type="caution">
    <text evidence="1">The sequence shown here is derived from an EMBL/GenBank/DDBJ whole genome shotgun (WGS) entry which is preliminary data.</text>
</comment>
<dbReference type="PANTHER" id="PTHR34822">
    <property type="entry name" value="GRPB DOMAIN PROTEIN (AFU_ORTHOLOGUE AFUA_1G01530)"/>
    <property type="match status" value="1"/>
</dbReference>